<dbReference type="Proteomes" id="UP000254765">
    <property type="component" value="Unassembled WGS sequence"/>
</dbReference>
<accession>A0A379Z9V3</accession>
<dbReference type="EMBL" id="UGYK01000002">
    <property type="protein sequence ID" value="SUI57149.1"/>
    <property type="molecule type" value="Genomic_DNA"/>
</dbReference>
<feature type="region of interest" description="Disordered" evidence="1">
    <location>
        <begin position="37"/>
        <end position="70"/>
    </location>
</feature>
<name>A0A379Z9V3_SERMA</name>
<gene>
    <name evidence="2" type="ORF">NCTC10211_03389</name>
</gene>
<dbReference type="AlphaFoldDB" id="A0A379Z9V3"/>
<evidence type="ECO:0000313" key="3">
    <source>
        <dbReference type="Proteomes" id="UP000254765"/>
    </source>
</evidence>
<evidence type="ECO:0000256" key="1">
    <source>
        <dbReference type="SAM" id="MobiDB-lite"/>
    </source>
</evidence>
<organism evidence="2 3">
    <name type="scientific">Serratia marcescens</name>
    <dbReference type="NCBI Taxonomy" id="615"/>
    <lineage>
        <taxon>Bacteria</taxon>
        <taxon>Pseudomonadati</taxon>
        <taxon>Pseudomonadota</taxon>
        <taxon>Gammaproteobacteria</taxon>
        <taxon>Enterobacterales</taxon>
        <taxon>Yersiniaceae</taxon>
        <taxon>Serratia</taxon>
    </lineage>
</organism>
<proteinExistence type="predicted"/>
<feature type="region of interest" description="Disordered" evidence="1">
    <location>
        <begin position="211"/>
        <end position="254"/>
    </location>
</feature>
<sequence>MADAGTRFAQPVRHLRLHLRCALSGARPVWRSQLSVGDDRHRGAAGAAGRRQHHFQPRRPPPAERHSPDVGFDAFAPPAVPGGGAADADMELFQPAASRSTDDAVAAYQRLFLDSGRVQNLLRCPPAVETQYADQQPGAAVVDRTAAGAGERRAAAGVVRGTLHPQQRRTLSGAPLAISWGSCGLAAGYAAPGRALWPLFTESGPAVGHLQSGDSDLYPHRSNHAGQSGRRAGGGAGSAPRPPSVRGGFLCRWR</sequence>
<reference evidence="2 3" key="1">
    <citation type="submission" date="2018-06" db="EMBL/GenBank/DDBJ databases">
        <authorList>
            <consortium name="Pathogen Informatics"/>
            <person name="Doyle S."/>
        </authorList>
    </citation>
    <scope>NUCLEOTIDE SEQUENCE [LARGE SCALE GENOMIC DNA]</scope>
    <source>
        <strain evidence="2 3">NCTC10211</strain>
    </source>
</reference>
<protein>
    <submittedName>
        <fullName evidence="2">Uncharacterized protein</fullName>
    </submittedName>
</protein>
<evidence type="ECO:0000313" key="2">
    <source>
        <dbReference type="EMBL" id="SUI57149.1"/>
    </source>
</evidence>